<gene>
    <name evidence="2" type="ORF">EDD34_2020</name>
</gene>
<dbReference type="RefSeq" id="WP_211341549.1">
    <property type="nucleotide sequence ID" value="NZ_RKQZ01000001.1"/>
</dbReference>
<evidence type="ECO:0000259" key="1">
    <source>
        <dbReference type="Pfam" id="PF14534"/>
    </source>
</evidence>
<comment type="caution">
    <text evidence="2">The sequence shown here is derived from an EMBL/GenBank/DDBJ whole genome shotgun (WGS) entry which is preliminary data.</text>
</comment>
<reference evidence="2 3" key="1">
    <citation type="submission" date="2018-11" db="EMBL/GenBank/DDBJ databases">
        <title>Sequencing the genomes of 1000 actinobacteria strains.</title>
        <authorList>
            <person name="Klenk H.-P."/>
        </authorList>
    </citation>
    <scope>NUCLEOTIDE SEQUENCE [LARGE SCALE GENOMIC DNA]</scope>
    <source>
        <strain evidence="2 3">DSM 15700</strain>
    </source>
</reference>
<sequence length="124" mass="13327">MSTLSLDALVDLEHQGWDALCASRGGTFYGALMTEDAVMVLPNGVVMDRDAIAAGLDGAPAWTSYELTDARLVQAGDAAAALVYRASAERDDLDEPFVALMSSLYRLVYGVPRLALYQQTTITH</sequence>
<name>A0A3N4YL06_9MICO</name>
<dbReference type="Pfam" id="PF14534">
    <property type="entry name" value="DUF4440"/>
    <property type="match status" value="1"/>
</dbReference>
<dbReference type="InterPro" id="IPR027843">
    <property type="entry name" value="DUF4440"/>
</dbReference>
<proteinExistence type="predicted"/>
<organism evidence="2 3">
    <name type="scientific">Myceligenerans xiligouense</name>
    <dbReference type="NCBI Taxonomy" id="253184"/>
    <lineage>
        <taxon>Bacteria</taxon>
        <taxon>Bacillati</taxon>
        <taxon>Actinomycetota</taxon>
        <taxon>Actinomycetes</taxon>
        <taxon>Micrococcales</taxon>
        <taxon>Promicromonosporaceae</taxon>
        <taxon>Myceligenerans</taxon>
    </lineage>
</organism>
<dbReference type="EMBL" id="RKQZ01000001">
    <property type="protein sequence ID" value="RPF21393.1"/>
    <property type="molecule type" value="Genomic_DNA"/>
</dbReference>
<dbReference type="Proteomes" id="UP000280501">
    <property type="component" value="Unassembled WGS sequence"/>
</dbReference>
<evidence type="ECO:0000313" key="3">
    <source>
        <dbReference type="Proteomes" id="UP000280501"/>
    </source>
</evidence>
<accession>A0A3N4YL06</accession>
<dbReference type="InterPro" id="IPR032710">
    <property type="entry name" value="NTF2-like_dom_sf"/>
</dbReference>
<dbReference type="AlphaFoldDB" id="A0A3N4YL06"/>
<dbReference type="Gene3D" id="3.10.450.50">
    <property type="match status" value="1"/>
</dbReference>
<evidence type="ECO:0000313" key="2">
    <source>
        <dbReference type="EMBL" id="RPF21393.1"/>
    </source>
</evidence>
<protein>
    <submittedName>
        <fullName evidence="2">Uncharacterized protein DUF4440</fullName>
    </submittedName>
</protein>
<feature type="domain" description="DUF4440" evidence="1">
    <location>
        <begin position="10"/>
        <end position="106"/>
    </location>
</feature>
<dbReference type="SUPFAM" id="SSF54427">
    <property type="entry name" value="NTF2-like"/>
    <property type="match status" value="1"/>
</dbReference>
<keyword evidence="3" id="KW-1185">Reference proteome</keyword>